<dbReference type="PANTHER" id="PTHR22960">
    <property type="entry name" value="MOLYBDOPTERIN COFACTOR SYNTHESIS PROTEIN A"/>
    <property type="match status" value="1"/>
</dbReference>
<dbReference type="InterPro" id="IPR047594">
    <property type="entry name" value="MoaC_bact/euk"/>
</dbReference>
<keyword evidence="8" id="KW-1185">Reference proteome</keyword>
<comment type="caution">
    <text evidence="7">The sequence shown here is derived from an EMBL/GenBank/DDBJ whole genome shotgun (WGS) entry which is preliminary data.</text>
</comment>
<dbReference type="NCBIfam" id="TIGR00581">
    <property type="entry name" value="moaC"/>
    <property type="match status" value="1"/>
</dbReference>
<evidence type="ECO:0000256" key="5">
    <source>
        <dbReference type="ARBA" id="ARBA00023239"/>
    </source>
</evidence>
<dbReference type="GO" id="GO:0006777">
    <property type="term" value="P:Mo-molybdopterin cofactor biosynthetic process"/>
    <property type="evidence" value="ECO:0007669"/>
    <property type="project" value="UniProtKB-KW"/>
</dbReference>
<evidence type="ECO:0000256" key="3">
    <source>
        <dbReference type="ARBA" id="ARBA00012575"/>
    </source>
</evidence>
<evidence type="ECO:0000259" key="6">
    <source>
        <dbReference type="Pfam" id="PF01967"/>
    </source>
</evidence>
<dbReference type="Gene3D" id="3.30.70.640">
    <property type="entry name" value="Molybdopterin cofactor biosynthesis C (MoaC) domain"/>
    <property type="match status" value="1"/>
</dbReference>
<dbReference type="CDD" id="cd01420">
    <property type="entry name" value="MoaC_PE"/>
    <property type="match status" value="1"/>
</dbReference>
<dbReference type="InterPro" id="IPR050105">
    <property type="entry name" value="MoCo_biosynth_MoaA/MoaC"/>
</dbReference>
<evidence type="ECO:0000256" key="4">
    <source>
        <dbReference type="ARBA" id="ARBA00023150"/>
    </source>
</evidence>
<dbReference type="GO" id="GO:0061799">
    <property type="term" value="F:cyclic pyranopterin monophosphate synthase activity"/>
    <property type="evidence" value="ECO:0007669"/>
    <property type="project" value="UniProtKB-EC"/>
</dbReference>
<keyword evidence="5" id="KW-0456">Lyase</keyword>
<proteinExistence type="predicted"/>
<gene>
    <name evidence="7" type="ORF">KIN20_013683</name>
</gene>
<name>A0AAD5MYH1_PARTN</name>
<dbReference type="AlphaFoldDB" id="A0AAD5MYH1"/>
<dbReference type="InterPro" id="IPR002820">
    <property type="entry name" value="Mopterin_CF_biosynth-C_dom"/>
</dbReference>
<dbReference type="SUPFAM" id="SSF55040">
    <property type="entry name" value="Molybdenum cofactor biosynthesis protein C, MoaC"/>
    <property type="match status" value="1"/>
</dbReference>
<dbReference type="InterPro" id="IPR036522">
    <property type="entry name" value="MoaC_sf"/>
</dbReference>
<evidence type="ECO:0000256" key="1">
    <source>
        <dbReference type="ARBA" id="ARBA00001637"/>
    </source>
</evidence>
<dbReference type="Pfam" id="PF01967">
    <property type="entry name" value="MoaC"/>
    <property type="match status" value="1"/>
</dbReference>
<comment type="catalytic activity">
    <reaction evidence="1">
        <text>(8S)-3',8-cyclo-7,8-dihydroguanosine 5'-triphosphate = cyclic pyranopterin phosphate + diphosphate</text>
        <dbReference type="Rhea" id="RHEA:49580"/>
        <dbReference type="ChEBI" id="CHEBI:33019"/>
        <dbReference type="ChEBI" id="CHEBI:59648"/>
        <dbReference type="ChEBI" id="CHEBI:131766"/>
        <dbReference type="EC" id="4.6.1.17"/>
    </reaction>
</comment>
<dbReference type="Proteomes" id="UP001196413">
    <property type="component" value="Unassembled WGS sequence"/>
</dbReference>
<sequence>MRTLHVTFPSLSHLIPSSLTLSTVRLCSKVADDSNRLSHVAGDGSAVQVDVSDKTVSRREATAECKISLTPEVVYHIKHNLSKKGDVLGVARIASVMAAKLTANIIPLCHNIPISYVHTEFRLDESQSILFVRSTARTTANTGIEMEALTACAVAALTVYDMCKAVTQKMVIHDIRLISKTGGRTDYKIIGDF</sequence>
<accession>A0AAD5MYH1</accession>
<dbReference type="EC" id="4.6.1.17" evidence="3"/>
<dbReference type="EMBL" id="JAHQIW010002671">
    <property type="protein sequence ID" value="KAJ1356059.1"/>
    <property type="molecule type" value="Genomic_DNA"/>
</dbReference>
<organism evidence="7 8">
    <name type="scientific">Parelaphostrongylus tenuis</name>
    <name type="common">Meningeal worm</name>
    <dbReference type="NCBI Taxonomy" id="148309"/>
    <lineage>
        <taxon>Eukaryota</taxon>
        <taxon>Metazoa</taxon>
        <taxon>Ecdysozoa</taxon>
        <taxon>Nematoda</taxon>
        <taxon>Chromadorea</taxon>
        <taxon>Rhabditida</taxon>
        <taxon>Rhabditina</taxon>
        <taxon>Rhabditomorpha</taxon>
        <taxon>Strongyloidea</taxon>
        <taxon>Metastrongylidae</taxon>
        <taxon>Parelaphostrongylus</taxon>
    </lineage>
</organism>
<evidence type="ECO:0000313" key="7">
    <source>
        <dbReference type="EMBL" id="KAJ1356059.1"/>
    </source>
</evidence>
<dbReference type="InterPro" id="IPR023045">
    <property type="entry name" value="MoaC"/>
</dbReference>
<feature type="domain" description="Molybdopterin cofactor biosynthesis C (MoaC)" evidence="6">
    <location>
        <begin position="49"/>
        <end position="183"/>
    </location>
</feature>
<keyword evidence="4" id="KW-0501">Molybdenum cofactor biosynthesis</keyword>
<evidence type="ECO:0000313" key="8">
    <source>
        <dbReference type="Proteomes" id="UP001196413"/>
    </source>
</evidence>
<evidence type="ECO:0000256" key="2">
    <source>
        <dbReference type="ARBA" id="ARBA00005046"/>
    </source>
</evidence>
<dbReference type="NCBIfam" id="NF006870">
    <property type="entry name" value="PRK09364.1"/>
    <property type="match status" value="1"/>
</dbReference>
<comment type="pathway">
    <text evidence="2">Cofactor biosynthesis; molybdopterin biosynthesis.</text>
</comment>
<protein>
    <recommendedName>
        <fullName evidence="3">cyclic pyranopterin monophosphate synthase</fullName>
        <ecNumber evidence="3">4.6.1.17</ecNumber>
    </recommendedName>
</protein>
<reference evidence="7" key="1">
    <citation type="submission" date="2021-06" db="EMBL/GenBank/DDBJ databases">
        <title>Parelaphostrongylus tenuis whole genome reference sequence.</title>
        <authorList>
            <person name="Garwood T.J."/>
            <person name="Larsen P.A."/>
            <person name="Fountain-Jones N.M."/>
            <person name="Garbe J.R."/>
            <person name="Macchietto M.G."/>
            <person name="Kania S.A."/>
            <person name="Gerhold R.W."/>
            <person name="Richards J.E."/>
            <person name="Wolf T.M."/>
        </authorList>
    </citation>
    <scope>NUCLEOTIDE SEQUENCE</scope>
    <source>
        <strain evidence="7">MNPRO001-30</strain>
        <tissue evidence="7">Meninges</tissue>
    </source>
</reference>